<keyword evidence="1" id="KW-0732">Signal</keyword>
<dbReference type="PANTHER" id="PTHR47976">
    <property type="entry name" value="G-TYPE LECTIN S-RECEPTOR-LIKE SERINE/THREONINE-PROTEIN KINASE SD2-5"/>
    <property type="match status" value="1"/>
</dbReference>
<dbReference type="Proteomes" id="UP000257109">
    <property type="component" value="Unassembled WGS sequence"/>
</dbReference>
<dbReference type="InterPro" id="IPR051343">
    <property type="entry name" value="G-type_lectin_kinases/EP1-like"/>
</dbReference>
<organism evidence="2 3">
    <name type="scientific">Mucuna pruriens</name>
    <name type="common">Velvet bean</name>
    <name type="synonym">Dolichos pruriens</name>
    <dbReference type="NCBI Taxonomy" id="157652"/>
    <lineage>
        <taxon>Eukaryota</taxon>
        <taxon>Viridiplantae</taxon>
        <taxon>Streptophyta</taxon>
        <taxon>Embryophyta</taxon>
        <taxon>Tracheophyta</taxon>
        <taxon>Spermatophyta</taxon>
        <taxon>Magnoliopsida</taxon>
        <taxon>eudicotyledons</taxon>
        <taxon>Gunneridae</taxon>
        <taxon>Pentapetalae</taxon>
        <taxon>rosids</taxon>
        <taxon>fabids</taxon>
        <taxon>Fabales</taxon>
        <taxon>Fabaceae</taxon>
        <taxon>Papilionoideae</taxon>
        <taxon>50 kb inversion clade</taxon>
        <taxon>NPAAA clade</taxon>
        <taxon>indigoferoid/millettioid clade</taxon>
        <taxon>Phaseoleae</taxon>
        <taxon>Mucuna</taxon>
    </lineage>
</organism>
<protein>
    <submittedName>
        <fullName evidence="2">G-type lectin S-receptor-like serine/threonine-protein kinase LECRK1</fullName>
    </submittedName>
</protein>
<dbReference type="STRING" id="157652.A0A371FK59"/>
<dbReference type="AlphaFoldDB" id="A0A371FK59"/>
<name>A0A371FK59_MUCPR</name>
<proteinExistence type="predicted"/>
<sequence length="83" mass="9440">MIRGTRGYVAPEWFKNVAVTVKVDVYSFGKKCVGDEPGEEKKAILAEWAYNCYMEGRIDVVVEKDEAALSDNVRLQKWIKIAI</sequence>
<evidence type="ECO:0000313" key="2">
    <source>
        <dbReference type="EMBL" id="RDX78708.1"/>
    </source>
</evidence>
<keyword evidence="3" id="KW-1185">Reference proteome</keyword>
<dbReference type="SUPFAM" id="SSF56112">
    <property type="entry name" value="Protein kinase-like (PK-like)"/>
    <property type="match status" value="1"/>
</dbReference>
<dbReference type="GO" id="GO:0030246">
    <property type="term" value="F:carbohydrate binding"/>
    <property type="evidence" value="ECO:0007669"/>
    <property type="project" value="UniProtKB-KW"/>
</dbReference>
<dbReference type="EMBL" id="QJKJ01008775">
    <property type="protein sequence ID" value="RDX78708.1"/>
    <property type="molecule type" value="Genomic_DNA"/>
</dbReference>
<dbReference type="GO" id="GO:0016301">
    <property type="term" value="F:kinase activity"/>
    <property type="evidence" value="ECO:0007669"/>
    <property type="project" value="UniProtKB-KW"/>
</dbReference>
<evidence type="ECO:0000313" key="3">
    <source>
        <dbReference type="Proteomes" id="UP000257109"/>
    </source>
</evidence>
<dbReference type="OrthoDB" id="5857966at2759"/>
<evidence type="ECO:0000256" key="1">
    <source>
        <dbReference type="ARBA" id="ARBA00022729"/>
    </source>
</evidence>
<gene>
    <name evidence="2" type="primary">LECRK1</name>
    <name evidence="2" type="ORF">CR513_40972</name>
</gene>
<accession>A0A371FK59</accession>
<dbReference type="InterPro" id="IPR011009">
    <property type="entry name" value="Kinase-like_dom_sf"/>
</dbReference>
<dbReference type="Gene3D" id="1.10.510.10">
    <property type="entry name" value="Transferase(Phosphotransferase) domain 1"/>
    <property type="match status" value="1"/>
</dbReference>
<reference evidence="2" key="1">
    <citation type="submission" date="2018-05" db="EMBL/GenBank/DDBJ databases">
        <title>Draft genome of Mucuna pruriens seed.</title>
        <authorList>
            <person name="Nnadi N.E."/>
            <person name="Vos R."/>
            <person name="Hasami M.H."/>
            <person name="Devisetty U.K."/>
            <person name="Aguiy J.C."/>
        </authorList>
    </citation>
    <scope>NUCLEOTIDE SEQUENCE [LARGE SCALE GENOMIC DNA]</scope>
    <source>
        <strain evidence="2">JCA_2017</strain>
    </source>
</reference>
<comment type="caution">
    <text evidence="2">The sequence shown here is derived from an EMBL/GenBank/DDBJ whole genome shotgun (WGS) entry which is preliminary data.</text>
</comment>
<feature type="non-terminal residue" evidence="2">
    <location>
        <position position="1"/>
    </location>
</feature>
<dbReference type="PANTHER" id="PTHR47976:SF56">
    <property type="entry name" value="RECEPTOR-LIKE SERINE_THREONINE-PROTEIN KINASE"/>
    <property type="match status" value="1"/>
</dbReference>